<protein>
    <submittedName>
        <fullName evidence="9">Cytochrome c</fullName>
    </submittedName>
</protein>
<dbReference type="PROSITE" id="PS51009">
    <property type="entry name" value="CYTCII"/>
    <property type="match status" value="1"/>
</dbReference>
<dbReference type="OrthoDB" id="5520910at2"/>
<dbReference type="GO" id="GO:0022900">
    <property type="term" value="P:electron transport chain"/>
    <property type="evidence" value="ECO:0007669"/>
    <property type="project" value="InterPro"/>
</dbReference>
<evidence type="ECO:0000256" key="2">
    <source>
        <dbReference type="ARBA" id="ARBA00022617"/>
    </source>
</evidence>
<feature type="binding site" description="covalent" evidence="7">
    <location>
        <position position="139"/>
    </location>
    <ligand>
        <name>heme c</name>
        <dbReference type="ChEBI" id="CHEBI:61717"/>
    </ligand>
</feature>
<keyword evidence="5 6" id="KW-0408">Iron</keyword>
<evidence type="ECO:0000256" key="5">
    <source>
        <dbReference type="ARBA" id="ARBA00023004"/>
    </source>
</evidence>
<name>A0A5J6PR08_9NEIS</name>
<feature type="signal peptide" evidence="8">
    <location>
        <begin position="1"/>
        <end position="20"/>
    </location>
</feature>
<feature type="chain" id="PRO_5023864148" evidence="8">
    <location>
        <begin position="21"/>
        <end position="145"/>
    </location>
</feature>
<evidence type="ECO:0000256" key="4">
    <source>
        <dbReference type="ARBA" id="ARBA00022982"/>
    </source>
</evidence>
<keyword evidence="3 6" id="KW-0479">Metal-binding</keyword>
<dbReference type="PIRSF" id="PIRSF000027">
    <property type="entry name" value="Cytc_c_prime"/>
    <property type="match status" value="1"/>
</dbReference>
<comment type="PTM">
    <text evidence="7">Binds 1 heme group per subunit.</text>
</comment>
<keyword evidence="4" id="KW-0249">Electron transport</keyword>
<dbReference type="InterPro" id="IPR010980">
    <property type="entry name" value="Cyt_c/b562"/>
</dbReference>
<dbReference type="InterPro" id="IPR012127">
    <property type="entry name" value="Cyt_c_prime"/>
</dbReference>
<dbReference type="GO" id="GO:0042597">
    <property type="term" value="C:periplasmic space"/>
    <property type="evidence" value="ECO:0007669"/>
    <property type="project" value="InterPro"/>
</dbReference>
<feature type="binding site" description="covalent" evidence="7">
    <location>
        <position position="136"/>
    </location>
    <ligand>
        <name>heme c</name>
        <dbReference type="ChEBI" id="CHEBI:61717"/>
    </ligand>
</feature>
<evidence type="ECO:0000313" key="9">
    <source>
        <dbReference type="EMBL" id="QEY25168.1"/>
    </source>
</evidence>
<keyword evidence="2 7" id="KW-0349">Heme</keyword>
<evidence type="ECO:0000313" key="10">
    <source>
        <dbReference type="Proteomes" id="UP000325713"/>
    </source>
</evidence>
<proteinExistence type="predicted"/>
<evidence type="ECO:0000256" key="1">
    <source>
        <dbReference type="ARBA" id="ARBA00022448"/>
    </source>
</evidence>
<keyword evidence="8" id="KW-0732">Signal</keyword>
<dbReference type="KEGG" id="nzl:D0T92_00475"/>
<evidence type="ECO:0000256" key="7">
    <source>
        <dbReference type="PIRSR" id="PIRSR000027-2"/>
    </source>
</evidence>
<organism evidence="9 10">
    <name type="scientific">Neisseria zalophi</name>
    <dbReference type="NCBI Taxonomy" id="640030"/>
    <lineage>
        <taxon>Bacteria</taxon>
        <taxon>Pseudomonadati</taxon>
        <taxon>Pseudomonadota</taxon>
        <taxon>Betaproteobacteria</taxon>
        <taxon>Neisseriales</taxon>
        <taxon>Neisseriaceae</taxon>
        <taxon>Neisseria</taxon>
    </lineage>
</organism>
<dbReference type="Proteomes" id="UP000325713">
    <property type="component" value="Chromosome"/>
</dbReference>
<sequence>MKKYLWALLCLLPAALPAHAEDNDVKARQQYMKEWRGLTKQMNNMLQKHNILSFPSGEFAELTKQLNDTAAEPWPLFQTDSNDGNSEAKADIWQQPQAFQAAIRRFNQAAAALNQAARSGNYDAVQKPMEALNQSCKSCHSRFRE</sequence>
<dbReference type="EMBL" id="CP031700">
    <property type="protein sequence ID" value="QEY25168.1"/>
    <property type="molecule type" value="Genomic_DNA"/>
</dbReference>
<evidence type="ECO:0000256" key="6">
    <source>
        <dbReference type="PIRSR" id="PIRSR000027-1"/>
    </source>
</evidence>
<accession>A0A5J6PR08</accession>
<reference evidence="9 10" key="1">
    <citation type="submission" date="2018-08" db="EMBL/GenBank/DDBJ databases">
        <title>Neisseria zalophi ATCC BAA-2455 complete genome.</title>
        <authorList>
            <person name="Veseli I.A."/>
            <person name="Buttler R."/>
            <person name="Mascarenhas dos Santos A.C."/>
            <person name="Pombert J.-F."/>
        </authorList>
    </citation>
    <scope>NUCLEOTIDE SEQUENCE [LARGE SCALE GENOMIC DNA]</scope>
    <source>
        <strain evidence="9 10">ATCC BAA-2455</strain>
    </source>
</reference>
<dbReference type="SUPFAM" id="SSF47175">
    <property type="entry name" value="Cytochromes"/>
    <property type="match status" value="1"/>
</dbReference>
<evidence type="ECO:0000256" key="3">
    <source>
        <dbReference type="ARBA" id="ARBA00022723"/>
    </source>
</evidence>
<dbReference type="Pfam" id="PF01322">
    <property type="entry name" value="Cytochrom_C_2"/>
    <property type="match status" value="1"/>
</dbReference>
<dbReference type="GO" id="GO:0005506">
    <property type="term" value="F:iron ion binding"/>
    <property type="evidence" value="ECO:0007669"/>
    <property type="project" value="InterPro"/>
</dbReference>
<evidence type="ECO:0000256" key="8">
    <source>
        <dbReference type="SAM" id="SignalP"/>
    </source>
</evidence>
<dbReference type="Gene3D" id="1.20.120.10">
    <property type="entry name" value="Cytochrome c/b562"/>
    <property type="match status" value="1"/>
</dbReference>
<keyword evidence="1" id="KW-0813">Transport</keyword>
<feature type="binding site" description="axial binding residue" evidence="6">
    <location>
        <position position="140"/>
    </location>
    <ligand>
        <name>heme c</name>
        <dbReference type="ChEBI" id="CHEBI:61717"/>
    </ligand>
    <ligandPart>
        <name>Fe</name>
        <dbReference type="ChEBI" id="CHEBI:18248"/>
    </ligandPart>
</feature>
<gene>
    <name evidence="9" type="ORF">D0T92_00475</name>
</gene>
<keyword evidence="10" id="KW-1185">Reference proteome</keyword>
<dbReference type="AlphaFoldDB" id="A0A5J6PR08"/>
<dbReference type="RefSeq" id="WP_151049198.1">
    <property type="nucleotide sequence ID" value="NZ_CP031700.1"/>
</dbReference>
<dbReference type="InterPro" id="IPR002321">
    <property type="entry name" value="Cyt_c_II"/>
</dbReference>
<dbReference type="GO" id="GO:0020037">
    <property type="term" value="F:heme binding"/>
    <property type="evidence" value="ECO:0007669"/>
    <property type="project" value="InterPro"/>
</dbReference>
<dbReference type="GO" id="GO:0009055">
    <property type="term" value="F:electron transfer activity"/>
    <property type="evidence" value="ECO:0007669"/>
    <property type="project" value="InterPro"/>
</dbReference>